<dbReference type="InterPro" id="IPR001279">
    <property type="entry name" value="Metallo-B-lactamas"/>
</dbReference>
<sequence>MRVTVLGCGTSAGVPQIGCGCAVCVSPDPRNKRRRCSILVEAQGRKVLFDTGPDLRQQCLDAGIGTIDALIYTHAHADHVHGLDDLRAINNNMMAPIPTYAHATVLERIRSRFPYAFEGGRSEHGFWRPHLAAHAVDGPFRIGALEVLPFAQKHGHGESWGFRIGGFAYSTDADALDERAFDILSGTEIWIVDALRDRPHPSHAHLDRALAWIERVAPRRAFLTHMNHEVDYADWASRLPAGVLPAFDGLVIEMAE</sequence>
<proteinExistence type="predicted"/>
<dbReference type="CDD" id="cd16279">
    <property type="entry name" value="metallo-hydrolase-like_MBL-fold"/>
    <property type="match status" value="1"/>
</dbReference>
<feature type="domain" description="Metallo-beta-lactamase" evidence="1">
    <location>
        <begin position="34"/>
        <end position="203"/>
    </location>
</feature>
<dbReference type="InterPro" id="IPR036866">
    <property type="entry name" value="RibonucZ/Hydroxyglut_hydro"/>
</dbReference>
<dbReference type="SUPFAM" id="SSF56281">
    <property type="entry name" value="Metallo-hydrolase/oxidoreductase"/>
    <property type="match status" value="1"/>
</dbReference>
<dbReference type="PANTHER" id="PTHR42663">
    <property type="entry name" value="HYDROLASE C777.06C-RELATED-RELATED"/>
    <property type="match status" value="1"/>
</dbReference>
<dbReference type="Pfam" id="PF12706">
    <property type="entry name" value="Lactamase_B_2"/>
    <property type="match status" value="1"/>
</dbReference>
<organism evidence="2 3">
    <name type="scientific">Marinimicrococcus flavescens</name>
    <dbReference type="NCBI Taxonomy" id="3031815"/>
    <lineage>
        <taxon>Bacteria</taxon>
        <taxon>Pseudomonadati</taxon>
        <taxon>Pseudomonadota</taxon>
        <taxon>Alphaproteobacteria</taxon>
        <taxon>Geminicoccales</taxon>
        <taxon>Geminicoccaceae</taxon>
        <taxon>Marinimicrococcus</taxon>
    </lineage>
</organism>
<dbReference type="EMBL" id="JARGEQ010000051">
    <property type="protein sequence ID" value="MDF1585957.1"/>
    <property type="molecule type" value="Genomic_DNA"/>
</dbReference>
<dbReference type="PANTHER" id="PTHR42663:SF6">
    <property type="entry name" value="HYDROLASE C777.06C-RELATED"/>
    <property type="match status" value="1"/>
</dbReference>
<gene>
    <name evidence="2" type="ORF">PZ740_06110</name>
</gene>
<protein>
    <submittedName>
        <fullName evidence="2">MBL fold metallo-hydrolase</fullName>
    </submittedName>
</protein>
<dbReference type="SMART" id="SM00849">
    <property type="entry name" value="Lactamase_B"/>
    <property type="match status" value="1"/>
</dbReference>
<reference evidence="2 3" key="1">
    <citation type="submission" date="2023-03" db="EMBL/GenBank/DDBJ databases">
        <title>YIM 152171 draft genome.</title>
        <authorList>
            <person name="Yang Z."/>
        </authorList>
    </citation>
    <scope>NUCLEOTIDE SEQUENCE [LARGE SCALE GENOMIC DNA]</scope>
    <source>
        <strain evidence="2 3">YIM 152171</strain>
    </source>
</reference>
<dbReference type="Gene3D" id="3.60.15.10">
    <property type="entry name" value="Ribonuclease Z/Hydroxyacylglutathione hydrolase-like"/>
    <property type="match status" value="1"/>
</dbReference>
<dbReference type="PROSITE" id="PS51257">
    <property type="entry name" value="PROKAR_LIPOPROTEIN"/>
    <property type="match status" value="1"/>
</dbReference>
<name>A0AAP3XQZ2_9PROT</name>
<evidence type="ECO:0000313" key="2">
    <source>
        <dbReference type="EMBL" id="MDF1585957.1"/>
    </source>
</evidence>
<dbReference type="AlphaFoldDB" id="A0AAP3XQZ2"/>
<dbReference type="Proteomes" id="UP001301140">
    <property type="component" value="Unassembled WGS sequence"/>
</dbReference>
<comment type="caution">
    <text evidence="2">The sequence shown here is derived from an EMBL/GenBank/DDBJ whole genome shotgun (WGS) entry which is preliminary data.</text>
</comment>
<dbReference type="RefSeq" id="WP_327788373.1">
    <property type="nucleotide sequence ID" value="NZ_JARGEQ010000051.1"/>
</dbReference>
<evidence type="ECO:0000259" key="1">
    <source>
        <dbReference type="SMART" id="SM00849"/>
    </source>
</evidence>
<accession>A0AAP3XQZ2</accession>
<evidence type="ECO:0000313" key="3">
    <source>
        <dbReference type="Proteomes" id="UP001301140"/>
    </source>
</evidence>
<keyword evidence="3" id="KW-1185">Reference proteome</keyword>